<dbReference type="OrthoDB" id="77564at2759"/>
<evidence type="ECO:0000256" key="3">
    <source>
        <dbReference type="ARBA" id="ARBA00023242"/>
    </source>
</evidence>
<evidence type="ECO:0000256" key="1">
    <source>
        <dbReference type="ARBA" id="ARBA00004123"/>
    </source>
</evidence>
<evidence type="ECO:0000313" key="5">
    <source>
        <dbReference type="EMBL" id="CDO52253.1"/>
    </source>
</evidence>
<dbReference type="EMBL" id="CCBN010000002">
    <property type="protein sequence ID" value="CDO52253.1"/>
    <property type="molecule type" value="Genomic_DNA"/>
</dbReference>
<evidence type="ECO:0000256" key="4">
    <source>
        <dbReference type="SAM" id="MobiDB-lite"/>
    </source>
</evidence>
<dbReference type="GO" id="GO:0000417">
    <property type="term" value="C:HIR complex"/>
    <property type="evidence" value="ECO:0007669"/>
    <property type="project" value="TreeGrafter"/>
</dbReference>
<dbReference type="STRING" id="1173061.A0A0J9X539"/>
<feature type="region of interest" description="Disordered" evidence="4">
    <location>
        <begin position="1628"/>
        <end position="1662"/>
    </location>
</feature>
<organism evidence="5 6">
    <name type="scientific">Geotrichum candidum</name>
    <name type="common">Oospora lactis</name>
    <name type="synonym">Dipodascus geotrichum</name>
    <dbReference type="NCBI Taxonomy" id="1173061"/>
    <lineage>
        <taxon>Eukaryota</taxon>
        <taxon>Fungi</taxon>
        <taxon>Dikarya</taxon>
        <taxon>Ascomycota</taxon>
        <taxon>Saccharomycotina</taxon>
        <taxon>Dipodascomycetes</taxon>
        <taxon>Dipodascales</taxon>
        <taxon>Dipodascaceae</taxon>
        <taxon>Geotrichum</taxon>
    </lineage>
</organism>
<proteinExistence type="inferred from homology"/>
<dbReference type="GO" id="GO:0005634">
    <property type="term" value="C:nucleus"/>
    <property type="evidence" value="ECO:0007669"/>
    <property type="project" value="UniProtKB-SubCell"/>
</dbReference>
<feature type="compositionally biased region" description="Low complexity" evidence="4">
    <location>
        <begin position="329"/>
        <end position="339"/>
    </location>
</feature>
<sequence>MSSFIAINLYEEEIQHSAEIHTRELQVEEALKIYKKALQYQKNGDRAKAHKEYDNLFSIEVLNLSQDTGLPPAAELLKYVAFKNHGLLLLSDLDHEKDTINAEEFDERVGIIIDEFSEALIYDSDEEAFLRLLYAVTMSLGYYRIARLCLECIIESPSRTHSLFEAFESGKFLTPSEYRVLKNYFLLCDKIKDEATLDQQKSTAASALELEFTNNRFGQENDVSWLSRTSDSELKKHDFINNEEILIHSTDWLSILSAVQETVTSLAIKTKRKVSIEDPYVTSTHPLNSIKIRLPSPDVKSEPEISPSVTDVVSTSVEEEPPSTAPNTKETSQSVSSSESKPEVAKKKRRKSMDEAAKFRTSKRVRARTDEKPELEDVDMTEDENFFTQIDSFLQLCGMSFESIIPVFMNEDGADSELFVTDFKNIVQNWDEEHGEILSRLKIDITDKTVSKKPILSQLIDNAGTVDKPISFRPTTLESSNIAKDFVDLANNNKFHIQELRIKLVRRLLTPQDSSLSPFFTDLLPLEAIDILKKTVGQCELQLGSLSRNVVSSGDDVYNEIFIVQSILELIADSYLQAKSGLRSPDSHSKQALKDMELIRSTCPDRYTWWTRTFGDLVEVYKGDFSDLNTVLLRHEWTNLLIQQADCDESWDNLEEFLAFEQDIIAIDENVSVTYMNLLNIPVLSISSIRTLTAKLKAMSTLSKIFVENHEQEQSEEDKKAITNSRISLLECVLMPDYNNDETLNEYQSISDYFVNAPLKLKAKFWSILLADYFAIGENHKSLNGFLKLLSDNISEFTSKSYESKNDQERATILIRSIYTCHDFVGRIVSMLKSDDTLLQNFSRPQLSIYFSAVVQLLRTLHIFILFEDAVIHNALHASTHPSWEAFSTLLKELIVSGWCLFYFLFRTYLPEESKTPDILNDVLSIIHEQLGTRSYCGLNDGVLLDVSLKELVRLKFPESDADLLQCLYCRYGLVLGHDDYHPYDHQTEPKDIDKESALMLSDFVMKIVLHKKNLAQSILRTDVKGVLDEFHETLGFPDHSLSILERNNNSLNNLLNSVITASFLKMCFNGKFYPELTIPSRDLSTLSTNGFYYLMGQTRMSLFKIRKRTLPGHTEDITEAIKFFKYDLMCGCPTRFESWFALSQGYDALVEDDLTWNTYKINSESAREAVGMRQRKAIISCAVALNCCLKYGSSDLFDQTPTYQQLIGPAWSFFARLLFNSVQSPLKMEAYVTDGDKLLCGSSGLYSRKIKFTVKPPVILKSALLCLNIAIREMPGDWYNHYLKGKCLHKLKAEPTEVMDSFVTSILLCPEKPGSHGEYILEPHYKLVSRVYKYLKAGEITSEVALDYLKKTQYYDEKITVSFGDNSENDRIYGICISTLSKIRANDKRKIHHRPTYRIAKIYDECGELYKAKEEIGAFFQIKSNSKTPIHIWKTDVERPGQHFLYVKQYVTYFITVLERTSDLNIFGIMSKSLRKFVSGIMDHSQVWELLCTAVSRVLKEQLKIPPKYNDNVIPTLVFDEFEQNNQKILQHIEKNEELHPLIKYLHYTAEVRRLNNGFGSTAALDDIFVAIYLTIYCDFVKNIFVKEELAAKQKAAEEEEEKIKLKLKAPVPVQPSTKISVMDLLSQPSTPASKPSSPATPAPATEQSTKTGTQAGKIRVTRRDIISRSLGLLRVALPKLVKGDNAKIPDTPPSAVTDAAAPSGLEPSTTATNSTATSSNDITNDTTNGNGNAICTDPNSSHNKSFDHEEAETVPSTPNPESDVIIISPSKEEQNKPNQSLPPPPKEEPKAEPKPESKPELPAPPRKRSEWLSTIL</sequence>
<feature type="region of interest" description="Disordered" evidence="4">
    <location>
        <begin position="1685"/>
        <end position="1818"/>
    </location>
</feature>
<name>A0A0J9X539_GEOCN</name>
<evidence type="ECO:0000256" key="2">
    <source>
        <dbReference type="ARBA" id="ARBA00007335"/>
    </source>
</evidence>
<feature type="region of interest" description="Disordered" evidence="4">
    <location>
        <begin position="294"/>
        <end position="371"/>
    </location>
</feature>
<dbReference type="GO" id="GO:0006325">
    <property type="term" value="P:chromatin organization"/>
    <property type="evidence" value="ECO:0007669"/>
    <property type="project" value="InterPro"/>
</dbReference>
<accession>A0A0J9X539</accession>
<keyword evidence="3" id="KW-0539">Nucleus</keyword>
<comment type="similarity">
    <text evidence="2">Belongs to the HIR3 family.</text>
</comment>
<comment type="caution">
    <text evidence="5">The sequence shown here is derived from an EMBL/GenBank/DDBJ whole genome shotgun (WGS) entry which is preliminary data.</text>
</comment>
<reference evidence="5" key="1">
    <citation type="submission" date="2014-03" db="EMBL/GenBank/DDBJ databases">
        <authorList>
            <person name="Casaregola S."/>
        </authorList>
    </citation>
    <scope>NUCLEOTIDE SEQUENCE [LARGE SCALE GENOMIC DNA]</scope>
    <source>
        <strain evidence="5">CLIB 918</strain>
    </source>
</reference>
<dbReference type="PANTHER" id="PTHR15502:SF7">
    <property type="entry name" value="CALCINEURIN-BINDING PROTEIN CABIN-1"/>
    <property type="match status" value="1"/>
</dbReference>
<feature type="compositionally biased region" description="Basic and acidic residues" evidence="4">
    <location>
        <begin position="1787"/>
        <end position="1801"/>
    </location>
</feature>
<dbReference type="InterPro" id="IPR033053">
    <property type="entry name" value="Hir3/CABIN1"/>
</dbReference>
<feature type="compositionally biased region" description="Low complexity" evidence="4">
    <location>
        <begin position="1710"/>
        <end position="1736"/>
    </location>
</feature>
<comment type="subcellular location">
    <subcellularLocation>
        <location evidence="1">Nucleus</location>
    </subcellularLocation>
</comment>
<keyword evidence="6" id="KW-1185">Reference proteome</keyword>
<protein>
    <submittedName>
        <fullName evidence="5">Similar to Saccharomyces cerevisiae YJR140C HIR3 Subunit of the HIR complex</fullName>
    </submittedName>
</protein>
<evidence type="ECO:0000313" key="6">
    <source>
        <dbReference type="Proteomes" id="UP000242525"/>
    </source>
</evidence>
<dbReference type="Proteomes" id="UP000242525">
    <property type="component" value="Unassembled WGS sequence"/>
</dbReference>
<feature type="compositionally biased region" description="Low complexity" evidence="4">
    <location>
        <begin position="1628"/>
        <end position="1651"/>
    </location>
</feature>
<gene>
    <name evidence="5" type="ORF">BN980_GECA02s08062g</name>
</gene>
<dbReference type="PANTHER" id="PTHR15502">
    <property type="entry name" value="CALCINEURIN-BINDING PROTEIN CABIN 1-RELATED"/>
    <property type="match status" value="1"/>
</dbReference>
<dbReference type="GO" id="GO:0031491">
    <property type="term" value="F:nucleosome binding"/>
    <property type="evidence" value="ECO:0007669"/>
    <property type="project" value="TreeGrafter"/>
</dbReference>
<feature type="compositionally biased region" description="Low complexity" evidence="4">
    <location>
        <begin position="306"/>
        <end position="316"/>
    </location>
</feature>